<gene>
    <name evidence="1" type="ORF">SDC9_162285</name>
</gene>
<evidence type="ECO:0008006" key="2">
    <source>
        <dbReference type="Google" id="ProtNLM"/>
    </source>
</evidence>
<comment type="caution">
    <text evidence="1">The sequence shown here is derived from an EMBL/GenBank/DDBJ whole genome shotgun (WGS) entry which is preliminary data.</text>
</comment>
<dbReference type="AlphaFoldDB" id="A0A645FMQ9"/>
<dbReference type="EMBL" id="VSSQ01061657">
    <property type="protein sequence ID" value="MPN14956.1"/>
    <property type="molecule type" value="Genomic_DNA"/>
</dbReference>
<accession>A0A645FMQ9</accession>
<sequence>MLFDGVFIPESLIEFNGNTSYQYDYFSTYISERILALYKTSQQHKALANDKVADYSKFLTNEHIKDWLELRDSLGIMHNMFLCAVGDVGITTDLRNAMLAQVFEPLYSFLAKRVKKGKLQFKKCGNETSKKTKLPFAYRLAELIDKYGDNIFKHEIDNGKKDSLVIGIKNNRNRMFHVEKDNIGLTAEQCAGYNEKLSLLYRQIILLLLGVNISDEMAVLAKKLEKTYPGCFL</sequence>
<reference evidence="1" key="1">
    <citation type="submission" date="2019-08" db="EMBL/GenBank/DDBJ databases">
        <authorList>
            <person name="Kucharzyk K."/>
            <person name="Murdoch R.W."/>
            <person name="Higgins S."/>
            <person name="Loffler F."/>
        </authorList>
    </citation>
    <scope>NUCLEOTIDE SEQUENCE</scope>
</reference>
<name>A0A645FMQ9_9ZZZZ</name>
<protein>
    <recommendedName>
        <fullName evidence="2">ApeA N-terminal domain-containing protein</fullName>
    </recommendedName>
</protein>
<proteinExistence type="predicted"/>
<organism evidence="1">
    <name type="scientific">bioreactor metagenome</name>
    <dbReference type="NCBI Taxonomy" id="1076179"/>
    <lineage>
        <taxon>unclassified sequences</taxon>
        <taxon>metagenomes</taxon>
        <taxon>ecological metagenomes</taxon>
    </lineage>
</organism>
<evidence type="ECO:0000313" key="1">
    <source>
        <dbReference type="EMBL" id="MPN14956.1"/>
    </source>
</evidence>